<evidence type="ECO:0000256" key="4">
    <source>
        <dbReference type="ARBA" id="ARBA00022692"/>
    </source>
</evidence>
<evidence type="ECO:0000256" key="3">
    <source>
        <dbReference type="ARBA" id="ARBA00022475"/>
    </source>
</evidence>
<feature type="transmembrane region" description="Helical" evidence="8">
    <location>
        <begin position="264"/>
        <end position="284"/>
    </location>
</feature>
<evidence type="ECO:0000313" key="11">
    <source>
        <dbReference type="Proteomes" id="UP000007076"/>
    </source>
</evidence>
<dbReference type="PROSITE" id="PS50850">
    <property type="entry name" value="MFS"/>
    <property type="match status" value="1"/>
</dbReference>
<keyword evidence="11" id="KW-1185">Reference proteome</keyword>
<dbReference type="GO" id="GO:0022857">
    <property type="term" value="F:transmembrane transporter activity"/>
    <property type="evidence" value="ECO:0007669"/>
    <property type="project" value="InterPro"/>
</dbReference>
<dbReference type="eggNOG" id="COG0477">
    <property type="taxonomic scope" value="Bacteria"/>
</dbReference>
<feature type="transmembrane region" description="Helical" evidence="8">
    <location>
        <begin position="374"/>
        <end position="392"/>
    </location>
</feature>
<name>E4N9B6_KITSK</name>
<dbReference type="EMBL" id="AP010968">
    <property type="protein sequence ID" value="BAJ27797.1"/>
    <property type="molecule type" value="Genomic_DNA"/>
</dbReference>
<dbReference type="PANTHER" id="PTHR42718">
    <property type="entry name" value="MAJOR FACILITATOR SUPERFAMILY MULTIDRUG TRANSPORTER MFSC"/>
    <property type="match status" value="1"/>
</dbReference>
<dbReference type="SUPFAM" id="SSF103473">
    <property type="entry name" value="MFS general substrate transporter"/>
    <property type="match status" value="1"/>
</dbReference>
<feature type="transmembrane region" description="Helical" evidence="8">
    <location>
        <begin position="465"/>
        <end position="481"/>
    </location>
</feature>
<protein>
    <submittedName>
        <fullName evidence="10">Putative major facilitator superfamily transporter</fullName>
    </submittedName>
</protein>
<proteinExistence type="predicted"/>
<dbReference type="PROSITE" id="PS00216">
    <property type="entry name" value="SUGAR_TRANSPORT_1"/>
    <property type="match status" value="1"/>
</dbReference>
<feature type="transmembrane region" description="Helical" evidence="8">
    <location>
        <begin position="101"/>
        <end position="124"/>
    </location>
</feature>
<organism evidence="10 11">
    <name type="scientific">Kitasatospora setae (strain ATCC 33774 / DSM 43861 / JCM 3304 / KCC A-0304 / NBRC 14216 / KM-6054)</name>
    <name type="common">Streptomyces setae</name>
    <dbReference type="NCBI Taxonomy" id="452652"/>
    <lineage>
        <taxon>Bacteria</taxon>
        <taxon>Bacillati</taxon>
        <taxon>Actinomycetota</taxon>
        <taxon>Actinomycetes</taxon>
        <taxon>Kitasatosporales</taxon>
        <taxon>Streptomycetaceae</taxon>
        <taxon>Kitasatospora</taxon>
    </lineage>
</organism>
<dbReference type="PATRIC" id="fig|452652.3.peg.1979"/>
<comment type="subcellular location">
    <subcellularLocation>
        <location evidence="1">Cell membrane</location>
        <topology evidence="1">Multi-pass membrane protein</topology>
    </subcellularLocation>
</comment>
<dbReference type="RefSeq" id="WP_014135115.1">
    <property type="nucleotide sequence ID" value="NC_016109.1"/>
</dbReference>
<evidence type="ECO:0000256" key="6">
    <source>
        <dbReference type="ARBA" id="ARBA00023136"/>
    </source>
</evidence>
<dbReference type="KEGG" id="ksk:KSE_19730"/>
<dbReference type="Gene3D" id="1.20.1720.10">
    <property type="entry name" value="Multidrug resistance protein D"/>
    <property type="match status" value="1"/>
</dbReference>
<evidence type="ECO:0000256" key="8">
    <source>
        <dbReference type="SAM" id="Phobius"/>
    </source>
</evidence>
<feature type="transmembrane region" description="Helical" evidence="8">
    <location>
        <begin position="398"/>
        <end position="418"/>
    </location>
</feature>
<dbReference type="Proteomes" id="UP000007076">
    <property type="component" value="Chromosome"/>
</dbReference>
<feature type="domain" description="Major facilitator superfamily (MFS) profile" evidence="9">
    <location>
        <begin position="35"/>
        <end position="483"/>
    </location>
</feature>
<dbReference type="GO" id="GO:0005886">
    <property type="term" value="C:plasma membrane"/>
    <property type="evidence" value="ECO:0007669"/>
    <property type="project" value="UniProtKB-SubCell"/>
</dbReference>
<reference evidence="10 11" key="1">
    <citation type="journal article" date="2010" name="DNA Res.">
        <title>Genome sequence of Kitasatospora setae NBRC 14216T: an evolutionary snapshot of the family Streptomycetaceae.</title>
        <authorList>
            <person name="Ichikawa N."/>
            <person name="Oguchi A."/>
            <person name="Ikeda H."/>
            <person name="Ishikawa J."/>
            <person name="Kitani S."/>
            <person name="Watanabe Y."/>
            <person name="Nakamura S."/>
            <person name="Katano Y."/>
            <person name="Kishi E."/>
            <person name="Sasagawa M."/>
            <person name="Ankai A."/>
            <person name="Fukui S."/>
            <person name="Hashimoto Y."/>
            <person name="Kamata S."/>
            <person name="Otoguro M."/>
            <person name="Tanikawa S."/>
            <person name="Nihira T."/>
            <person name="Horinouchi S."/>
            <person name="Ohnishi Y."/>
            <person name="Hayakawa M."/>
            <person name="Kuzuyama T."/>
            <person name="Arisawa A."/>
            <person name="Nomoto F."/>
            <person name="Miura H."/>
            <person name="Takahashi Y."/>
            <person name="Fujita N."/>
        </authorList>
    </citation>
    <scope>NUCLEOTIDE SEQUENCE [LARGE SCALE GENOMIC DNA]</scope>
    <source>
        <strain evidence="11">ATCC 33774 / DSM 43861 / JCM 3304 / KCC A-0304 / NBRC 14216 / KM-6054</strain>
    </source>
</reference>
<accession>E4N9B6</accession>
<dbReference type="InterPro" id="IPR011701">
    <property type="entry name" value="MFS"/>
</dbReference>
<feature type="transmembrane region" description="Helical" evidence="8">
    <location>
        <begin position="305"/>
        <end position="325"/>
    </location>
</feature>
<keyword evidence="4 8" id="KW-0812">Transmembrane</keyword>
<dbReference type="InterPro" id="IPR020846">
    <property type="entry name" value="MFS_dom"/>
</dbReference>
<feature type="transmembrane region" description="Helical" evidence="8">
    <location>
        <begin position="160"/>
        <end position="183"/>
    </location>
</feature>
<dbReference type="InterPro" id="IPR036259">
    <property type="entry name" value="MFS_trans_sf"/>
</dbReference>
<keyword evidence="2" id="KW-0813">Transport</keyword>
<gene>
    <name evidence="10" type="ordered locus">KSE_19730</name>
</gene>
<dbReference type="HOGENOM" id="CLU_000960_28_3_11"/>
<evidence type="ECO:0000256" key="7">
    <source>
        <dbReference type="ARBA" id="ARBA00023251"/>
    </source>
</evidence>
<dbReference type="GO" id="GO:0046677">
    <property type="term" value="P:response to antibiotic"/>
    <property type="evidence" value="ECO:0007669"/>
    <property type="project" value="UniProtKB-KW"/>
</dbReference>
<dbReference type="AlphaFoldDB" id="E4N9B6"/>
<feature type="transmembrane region" description="Helical" evidence="8">
    <location>
        <begin position="130"/>
        <end position="148"/>
    </location>
</feature>
<dbReference type="PANTHER" id="PTHR42718:SF46">
    <property type="entry name" value="BLR6921 PROTEIN"/>
    <property type="match status" value="1"/>
</dbReference>
<feature type="transmembrane region" description="Helical" evidence="8">
    <location>
        <begin position="31"/>
        <end position="52"/>
    </location>
</feature>
<keyword evidence="5 8" id="KW-1133">Transmembrane helix</keyword>
<sequence>MAESAVAARLLDSLQLAERPRPRAVARWPHAHWLAVGTVCLGAFLGQLTASVTSLVFPALEGHFAAPFAAVEWVSLAYLLVLVALLAPVGRLSDLVGRKTVYLGGFVVFAAASLGAGLAGNLGVLIGCRAVQAVGGAMMQANSVALVARGVPERAMRTALGVQAAAQALGLALGPTLGGLLVAHASWRWAFWVNVPIGVLGLLAGWFLLPRTFPDGRRPARPERHPERRTEQREGRFDLAGLLLLGGSSTALLLALSAASGLPLPGWAVAVLSAAAAAGTLGLVRQERRADRPIIPPGLVNTPGIRAGLLVALIGYLLLFCPLVLEPVVLVGGGAGATAAGAAITALPAAFALAATAGGALLPRRWSDAARCRCGALTAAAGLLALALLPAPGPWTTAAPLLLTGYGLGLLLPANNALVMRAIPAQSSAVGGGLVNMVRSLGTAFGTALPVLAVHQAGPAAGGRAVPLLLAAVALLAARLCRD</sequence>
<keyword evidence="6 8" id="KW-0472">Membrane</keyword>
<feature type="transmembrane region" description="Helical" evidence="8">
    <location>
        <begin position="337"/>
        <end position="362"/>
    </location>
</feature>
<evidence type="ECO:0000259" key="9">
    <source>
        <dbReference type="PROSITE" id="PS50850"/>
    </source>
</evidence>
<dbReference type="PRINTS" id="PR01036">
    <property type="entry name" value="TCRTETB"/>
</dbReference>
<feature type="transmembrane region" description="Helical" evidence="8">
    <location>
        <begin position="430"/>
        <end position="453"/>
    </location>
</feature>
<evidence type="ECO:0000256" key="5">
    <source>
        <dbReference type="ARBA" id="ARBA00022989"/>
    </source>
</evidence>
<keyword evidence="7" id="KW-0046">Antibiotic resistance</keyword>
<dbReference type="STRING" id="452652.KSE_19730"/>
<feature type="transmembrane region" description="Helical" evidence="8">
    <location>
        <begin position="64"/>
        <end position="89"/>
    </location>
</feature>
<feature type="transmembrane region" description="Helical" evidence="8">
    <location>
        <begin position="237"/>
        <end position="258"/>
    </location>
</feature>
<dbReference type="Gene3D" id="1.20.1250.20">
    <property type="entry name" value="MFS general substrate transporter like domains"/>
    <property type="match status" value="1"/>
</dbReference>
<keyword evidence="3" id="KW-1003">Cell membrane</keyword>
<feature type="transmembrane region" description="Helical" evidence="8">
    <location>
        <begin position="189"/>
        <end position="209"/>
    </location>
</feature>
<dbReference type="Pfam" id="PF07690">
    <property type="entry name" value="MFS_1"/>
    <property type="match status" value="1"/>
</dbReference>
<evidence type="ECO:0000313" key="10">
    <source>
        <dbReference type="EMBL" id="BAJ27797.1"/>
    </source>
</evidence>
<evidence type="ECO:0000256" key="1">
    <source>
        <dbReference type="ARBA" id="ARBA00004651"/>
    </source>
</evidence>
<evidence type="ECO:0000256" key="2">
    <source>
        <dbReference type="ARBA" id="ARBA00022448"/>
    </source>
</evidence>
<dbReference type="InterPro" id="IPR005829">
    <property type="entry name" value="Sugar_transporter_CS"/>
</dbReference>